<gene>
    <name evidence="4" type="ORF">FNJ47_02875</name>
</gene>
<dbReference type="Gene3D" id="3.40.50.300">
    <property type="entry name" value="P-loop containing nucleotide triphosphate hydrolases"/>
    <property type="match status" value="1"/>
</dbReference>
<dbReference type="InterPro" id="IPR027417">
    <property type="entry name" value="P-loop_NTPase"/>
</dbReference>
<evidence type="ECO:0000259" key="3">
    <source>
        <dbReference type="Pfam" id="PF17289"/>
    </source>
</evidence>
<dbReference type="Gene3D" id="3.30.420.280">
    <property type="match status" value="1"/>
</dbReference>
<dbReference type="AlphaFoldDB" id="A0A6P1B8R1"/>
<dbReference type="Pfam" id="PF17289">
    <property type="entry name" value="Terminase_6C"/>
    <property type="match status" value="1"/>
</dbReference>
<organism evidence="4 5">
    <name type="scientific">Bradyrhizobium uaiense</name>
    <dbReference type="NCBI Taxonomy" id="2594946"/>
    <lineage>
        <taxon>Bacteria</taxon>
        <taxon>Pseudomonadati</taxon>
        <taxon>Pseudomonadota</taxon>
        <taxon>Alphaproteobacteria</taxon>
        <taxon>Hyphomicrobiales</taxon>
        <taxon>Nitrobacteraceae</taxon>
        <taxon>Bradyrhizobium</taxon>
    </lineage>
</organism>
<protein>
    <submittedName>
        <fullName evidence="4">PBSX family phage terminase large subunit</fullName>
    </submittedName>
</protein>
<dbReference type="PANTHER" id="PTHR39184:SF1">
    <property type="entry name" value="PBSX PHAGE TERMINASE LARGE SUBUNIT"/>
    <property type="match status" value="1"/>
</dbReference>
<feature type="domain" description="Phage terminase large subunit N-terminal" evidence="2">
    <location>
        <begin position="21"/>
        <end position="222"/>
    </location>
</feature>
<dbReference type="InterPro" id="IPR035412">
    <property type="entry name" value="Terminase_L_N"/>
</dbReference>
<name>A0A6P1B8R1_9BRAD</name>
<keyword evidence="5" id="KW-1185">Reference proteome</keyword>
<dbReference type="Proteomes" id="UP000468531">
    <property type="component" value="Unassembled WGS sequence"/>
</dbReference>
<evidence type="ECO:0000313" key="4">
    <source>
        <dbReference type="EMBL" id="NEU94795.1"/>
    </source>
</evidence>
<dbReference type="Pfam" id="PF04466">
    <property type="entry name" value="Terminase_3"/>
    <property type="match status" value="1"/>
</dbReference>
<dbReference type="PANTHER" id="PTHR39184">
    <property type="match status" value="1"/>
</dbReference>
<evidence type="ECO:0000256" key="1">
    <source>
        <dbReference type="ARBA" id="ARBA00022612"/>
    </source>
</evidence>
<feature type="domain" description="Terminase large subunit gp17-like C-terminal" evidence="3">
    <location>
        <begin position="260"/>
        <end position="361"/>
    </location>
</feature>
<dbReference type="InterPro" id="IPR052380">
    <property type="entry name" value="Viral_DNA_packaging_terminase"/>
</dbReference>
<proteinExistence type="predicted"/>
<evidence type="ECO:0000313" key="5">
    <source>
        <dbReference type="Proteomes" id="UP000468531"/>
    </source>
</evidence>
<keyword evidence="1" id="KW-1188">Viral release from host cell</keyword>
<dbReference type="InterPro" id="IPR035421">
    <property type="entry name" value="Terminase_6C"/>
</dbReference>
<dbReference type="EMBL" id="VKHP01000006">
    <property type="protein sequence ID" value="NEU94795.1"/>
    <property type="molecule type" value="Genomic_DNA"/>
</dbReference>
<evidence type="ECO:0000259" key="2">
    <source>
        <dbReference type="Pfam" id="PF04466"/>
    </source>
</evidence>
<dbReference type="RefSeq" id="WP_163150447.1">
    <property type="nucleotide sequence ID" value="NZ_VKHP01000006.1"/>
</dbReference>
<accession>A0A6P1B8R1</accession>
<sequence>MTTLRLPTAEVFEPLLKPARYKGAYGGRGSGKSHFYAELAVDQALGFPGENAGEGLRIVCVREVQKDLSQSSKLIIEDKIRKMGLGAADGFKIWKDRIEFPGDGIAIFKGMNDYTAESAKSLERFKRAWIDEAQTLSARSLSLLRPTIHRWAGSEIWASWNPTRKSDAIDEFLRNPAGLPSGAVVVQANWRDNPFWNASAEEERLTELRLYPERYPHTYEGEYAKAFEGAYYAKMLAEAAMQKRIVANLSVEPLLPIRAYVDIGGAGANADAFTIWIVQFVGDEIRVLDYYEARGQVLAYHVDWLRKHGWEKAHIYLPHDGVNSNAVTGKRYEDHLREANFQVTVIPNQGKGAAAQRIEAVRRLGPKYRFHEANTEAGRAALGFYHERKDEVRNVGLGPEHDWSSHGADSFGLMAVCYEPPATSANFNRPLNYVGKGWR</sequence>
<reference evidence="4 5" key="1">
    <citation type="journal article" date="2020" name="Arch. Microbiol.">
        <title>Bradyrhizobium uaiense sp. nov., a new highly efficient cowpea symbiont.</title>
        <authorList>
            <person name="Cabral Michel D."/>
            <person name="Azarias Guimaraes A."/>
            <person name="Martins da Costa E."/>
            <person name="Soares de Carvalho T."/>
            <person name="Balsanelli E."/>
            <person name="Willems A."/>
            <person name="Maltempi de Souza E."/>
            <person name="de Souza Moreira F.M."/>
        </authorList>
    </citation>
    <scope>NUCLEOTIDE SEQUENCE [LARGE SCALE GENOMIC DNA]</scope>
    <source>
        <strain evidence="4 5">UFLA 03-164</strain>
    </source>
</reference>
<comment type="caution">
    <text evidence="4">The sequence shown here is derived from an EMBL/GenBank/DDBJ whole genome shotgun (WGS) entry which is preliminary data.</text>
</comment>